<dbReference type="AlphaFoldDB" id="L1IEG8"/>
<dbReference type="KEGG" id="gtt:GUITHDRAFT_155651"/>
<dbReference type="PaxDb" id="55529-EKX34671"/>
<name>L1IEG8_GUITC</name>
<feature type="region of interest" description="Disordered" evidence="1">
    <location>
        <begin position="59"/>
        <end position="94"/>
    </location>
</feature>
<dbReference type="RefSeq" id="XP_005821651.1">
    <property type="nucleotide sequence ID" value="XM_005821594.1"/>
</dbReference>
<dbReference type="PANTHER" id="PTHR28348:SF1">
    <property type="entry name" value="UPF0193 PROTEIN EVG1"/>
    <property type="match status" value="1"/>
</dbReference>
<dbReference type="EnsemblProtists" id="EKX34671">
    <property type="protein sequence ID" value="EKX34671"/>
    <property type="gene ID" value="GUITHDRAFT_155651"/>
</dbReference>
<keyword evidence="4" id="KW-1185">Reference proteome</keyword>
<dbReference type="OMA" id="YEREMFH"/>
<proteinExistence type="predicted"/>
<protein>
    <submittedName>
        <fullName evidence="2 3">Uncharacterized protein</fullName>
    </submittedName>
</protein>
<dbReference type="GeneID" id="17291449"/>
<evidence type="ECO:0000313" key="4">
    <source>
        <dbReference type="Proteomes" id="UP000011087"/>
    </source>
</evidence>
<dbReference type="Proteomes" id="UP000011087">
    <property type="component" value="Unassembled WGS sequence"/>
</dbReference>
<organism evidence="2">
    <name type="scientific">Guillardia theta (strain CCMP2712)</name>
    <name type="common">Cryptophyte</name>
    <dbReference type="NCBI Taxonomy" id="905079"/>
    <lineage>
        <taxon>Eukaryota</taxon>
        <taxon>Cryptophyceae</taxon>
        <taxon>Pyrenomonadales</taxon>
        <taxon>Geminigeraceae</taxon>
        <taxon>Guillardia</taxon>
    </lineage>
</organism>
<dbReference type="Pfam" id="PF05250">
    <property type="entry name" value="UPF0193"/>
    <property type="match status" value="1"/>
</dbReference>
<dbReference type="EMBL" id="JH993104">
    <property type="protein sequence ID" value="EKX34671.1"/>
    <property type="molecule type" value="Genomic_DNA"/>
</dbReference>
<reference evidence="4" key="2">
    <citation type="submission" date="2012-11" db="EMBL/GenBank/DDBJ databases">
        <authorList>
            <person name="Kuo A."/>
            <person name="Curtis B.A."/>
            <person name="Tanifuji G."/>
            <person name="Burki F."/>
            <person name="Gruber A."/>
            <person name="Irimia M."/>
            <person name="Maruyama S."/>
            <person name="Arias M.C."/>
            <person name="Ball S.G."/>
            <person name="Gile G.H."/>
            <person name="Hirakawa Y."/>
            <person name="Hopkins J.F."/>
            <person name="Rensing S.A."/>
            <person name="Schmutz J."/>
            <person name="Symeonidi A."/>
            <person name="Elias M."/>
            <person name="Eveleigh R.J."/>
            <person name="Herman E.K."/>
            <person name="Klute M.J."/>
            <person name="Nakayama T."/>
            <person name="Obornik M."/>
            <person name="Reyes-Prieto A."/>
            <person name="Armbrust E.V."/>
            <person name="Aves S.J."/>
            <person name="Beiko R.G."/>
            <person name="Coutinho P."/>
            <person name="Dacks J.B."/>
            <person name="Durnford D.G."/>
            <person name="Fast N.M."/>
            <person name="Green B.R."/>
            <person name="Grisdale C."/>
            <person name="Hempe F."/>
            <person name="Henrissat B."/>
            <person name="Hoppner M.P."/>
            <person name="Ishida K.-I."/>
            <person name="Kim E."/>
            <person name="Koreny L."/>
            <person name="Kroth P.G."/>
            <person name="Liu Y."/>
            <person name="Malik S.-B."/>
            <person name="Maier U.G."/>
            <person name="McRose D."/>
            <person name="Mock T."/>
            <person name="Neilson J.A."/>
            <person name="Onodera N.T."/>
            <person name="Poole A.M."/>
            <person name="Pritham E.J."/>
            <person name="Richards T.A."/>
            <person name="Rocap G."/>
            <person name="Roy S.W."/>
            <person name="Sarai C."/>
            <person name="Schaack S."/>
            <person name="Shirato S."/>
            <person name="Slamovits C.H."/>
            <person name="Spencer D.F."/>
            <person name="Suzuki S."/>
            <person name="Worden A.Z."/>
            <person name="Zauner S."/>
            <person name="Barry K."/>
            <person name="Bell C."/>
            <person name="Bharti A.K."/>
            <person name="Crow J.A."/>
            <person name="Grimwood J."/>
            <person name="Kramer R."/>
            <person name="Lindquist E."/>
            <person name="Lucas S."/>
            <person name="Salamov A."/>
            <person name="McFadden G.I."/>
            <person name="Lane C.E."/>
            <person name="Keeling P.J."/>
            <person name="Gray M.W."/>
            <person name="Grigoriev I.V."/>
            <person name="Archibald J.M."/>
        </authorList>
    </citation>
    <scope>NUCLEOTIDE SEQUENCE</scope>
    <source>
        <strain evidence="4">CCMP2712</strain>
    </source>
</reference>
<dbReference type="PANTHER" id="PTHR28348">
    <property type="entry name" value="UPF0193 PROTEIN EVG1"/>
    <property type="match status" value="1"/>
</dbReference>
<reference evidence="3" key="3">
    <citation type="submission" date="2015-06" db="UniProtKB">
        <authorList>
            <consortium name="EnsemblProtists"/>
        </authorList>
    </citation>
    <scope>IDENTIFICATION</scope>
</reference>
<evidence type="ECO:0000313" key="2">
    <source>
        <dbReference type="EMBL" id="EKX34671.1"/>
    </source>
</evidence>
<dbReference type="eggNOG" id="ENOG502SGUJ">
    <property type="taxonomic scope" value="Eukaryota"/>
</dbReference>
<sequence>MQLSSGTRKLLDDMMKNAGLNHRKATQLRQFVDTNGSLPVARPVVDVDQLASTLPAKPRVLNPKNFRGGRKTASAIAQEVSQDSERNRPPPSTKLFVDREQEKQRLAMFMQYEGDIPVVKPVQELRTRTRRYVPPGVRTTATAKSETEILQERFRELSKEVDENQKFLQEMSSTGKAGDYTAIVNGAISEKMREMQAIDKKLEKLGV</sequence>
<gene>
    <name evidence="2" type="ORF">GUITHDRAFT_155651</name>
</gene>
<dbReference type="OrthoDB" id="189770at2759"/>
<evidence type="ECO:0000256" key="1">
    <source>
        <dbReference type="SAM" id="MobiDB-lite"/>
    </source>
</evidence>
<reference evidence="2 4" key="1">
    <citation type="journal article" date="2012" name="Nature">
        <title>Algal genomes reveal evolutionary mosaicism and the fate of nucleomorphs.</title>
        <authorList>
            <consortium name="DOE Joint Genome Institute"/>
            <person name="Curtis B.A."/>
            <person name="Tanifuji G."/>
            <person name="Burki F."/>
            <person name="Gruber A."/>
            <person name="Irimia M."/>
            <person name="Maruyama S."/>
            <person name="Arias M.C."/>
            <person name="Ball S.G."/>
            <person name="Gile G.H."/>
            <person name="Hirakawa Y."/>
            <person name="Hopkins J.F."/>
            <person name="Kuo A."/>
            <person name="Rensing S.A."/>
            <person name="Schmutz J."/>
            <person name="Symeonidi A."/>
            <person name="Elias M."/>
            <person name="Eveleigh R.J."/>
            <person name="Herman E.K."/>
            <person name="Klute M.J."/>
            <person name="Nakayama T."/>
            <person name="Obornik M."/>
            <person name="Reyes-Prieto A."/>
            <person name="Armbrust E.V."/>
            <person name="Aves S.J."/>
            <person name="Beiko R.G."/>
            <person name="Coutinho P."/>
            <person name="Dacks J.B."/>
            <person name="Durnford D.G."/>
            <person name="Fast N.M."/>
            <person name="Green B.R."/>
            <person name="Grisdale C.J."/>
            <person name="Hempel F."/>
            <person name="Henrissat B."/>
            <person name="Hoppner M.P."/>
            <person name="Ishida K."/>
            <person name="Kim E."/>
            <person name="Koreny L."/>
            <person name="Kroth P.G."/>
            <person name="Liu Y."/>
            <person name="Malik S.B."/>
            <person name="Maier U.G."/>
            <person name="McRose D."/>
            <person name="Mock T."/>
            <person name="Neilson J.A."/>
            <person name="Onodera N.T."/>
            <person name="Poole A.M."/>
            <person name="Pritham E.J."/>
            <person name="Richards T.A."/>
            <person name="Rocap G."/>
            <person name="Roy S.W."/>
            <person name="Sarai C."/>
            <person name="Schaack S."/>
            <person name="Shirato S."/>
            <person name="Slamovits C.H."/>
            <person name="Spencer D.F."/>
            <person name="Suzuki S."/>
            <person name="Worden A.Z."/>
            <person name="Zauner S."/>
            <person name="Barry K."/>
            <person name="Bell C."/>
            <person name="Bharti A.K."/>
            <person name="Crow J.A."/>
            <person name="Grimwood J."/>
            <person name="Kramer R."/>
            <person name="Lindquist E."/>
            <person name="Lucas S."/>
            <person name="Salamov A."/>
            <person name="McFadden G.I."/>
            <person name="Lane C.E."/>
            <person name="Keeling P.J."/>
            <person name="Gray M.W."/>
            <person name="Grigoriev I.V."/>
            <person name="Archibald J.M."/>
        </authorList>
    </citation>
    <scope>NUCLEOTIDE SEQUENCE</scope>
    <source>
        <strain evidence="2 4">CCMP2712</strain>
    </source>
</reference>
<dbReference type="HOGENOM" id="CLU_1328553_0_0_1"/>
<evidence type="ECO:0000313" key="3">
    <source>
        <dbReference type="EnsemblProtists" id="EKX34671"/>
    </source>
</evidence>
<accession>L1IEG8</accession>
<dbReference type="InterPro" id="IPR007914">
    <property type="entry name" value="UPF0193"/>
</dbReference>